<dbReference type="SMART" id="SM00220">
    <property type="entry name" value="S_TKc"/>
    <property type="match status" value="1"/>
</dbReference>
<evidence type="ECO:0000256" key="9">
    <source>
        <dbReference type="SAM" id="Phobius"/>
    </source>
</evidence>
<dbReference type="Gene3D" id="3.30.10.20">
    <property type="match status" value="4"/>
</dbReference>
<feature type="domain" description="PASTA" evidence="11">
    <location>
        <begin position="523"/>
        <end position="589"/>
    </location>
</feature>
<dbReference type="InterPro" id="IPR005543">
    <property type="entry name" value="PASTA_dom"/>
</dbReference>
<comment type="catalytic activity">
    <reaction evidence="8">
        <text>L-seryl-[protein] + ATP = O-phospho-L-seryl-[protein] + ADP + H(+)</text>
        <dbReference type="Rhea" id="RHEA:17989"/>
        <dbReference type="Rhea" id="RHEA-COMP:9863"/>
        <dbReference type="Rhea" id="RHEA-COMP:11604"/>
        <dbReference type="ChEBI" id="CHEBI:15378"/>
        <dbReference type="ChEBI" id="CHEBI:29999"/>
        <dbReference type="ChEBI" id="CHEBI:30616"/>
        <dbReference type="ChEBI" id="CHEBI:83421"/>
        <dbReference type="ChEBI" id="CHEBI:456216"/>
        <dbReference type="EC" id="2.7.11.1"/>
    </reaction>
</comment>
<evidence type="ECO:0000259" key="10">
    <source>
        <dbReference type="PROSITE" id="PS50011"/>
    </source>
</evidence>
<dbReference type="PANTHER" id="PTHR43289:SF34">
    <property type="entry name" value="SERINE_THREONINE-PROTEIN KINASE YBDM-RELATED"/>
    <property type="match status" value="1"/>
</dbReference>
<evidence type="ECO:0000256" key="8">
    <source>
        <dbReference type="ARBA" id="ARBA00048679"/>
    </source>
</evidence>
<keyword evidence="3" id="KW-0808">Transferase</keyword>
<dbReference type="Proteomes" id="UP000199220">
    <property type="component" value="Unassembled WGS sequence"/>
</dbReference>
<dbReference type="GO" id="GO:0004674">
    <property type="term" value="F:protein serine/threonine kinase activity"/>
    <property type="evidence" value="ECO:0007669"/>
    <property type="project" value="UniProtKB-KW"/>
</dbReference>
<keyword evidence="9" id="KW-0812">Transmembrane</keyword>
<feature type="domain" description="PASTA" evidence="11">
    <location>
        <begin position="590"/>
        <end position="653"/>
    </location>
</feature>
<proteinExistence type="predicted"/>
<dbReference type="InterPro" id="IPR000719">
    <property type="entry name" value="Prot_kinase_dom"/>
</dbReference>
<evidence type="ECO:0000256" key="7">
    <source>
        <dbReference type="ARBA" id="ARBA00047899"/>
    </source>
</evidence>
<dbReference type="AlphaFoldDB" id="A0A1H5FHE4"/>
<evidence type="ECO:0000256" key="2">
    <source>
        <dbReference type="ARBA" id="ARBA00022527"/>
    </source>
</evidence>
<feature type="transmembrane region" description="Helical" evidence="9">
    <location>
        <begin position="363"/>
        <end position="384"/>
    </location>
</feature>
<evidence type="ECO:0000313" key="12">
    <source>
        <dbReference type="EMBL" id="SEE02812.1"/>
    </source>
</evidence>
<dbReference type="InterPro" id="IPR008271">
    <property type="entry name" value="Ser/Thr_kinase_AS"/>
</dbReference>
<dbReference type="PANTHER" id="PTHR43289">
    <property type="entry name" value="MITOGEN-ACTIVATED PROTEIN KINASE KINASE KINASE 20-RELATED"/>
    <property type="match status" value="1"/>
</dbReference>
<dbReference type="FunFam" id="1.10.510.10:FF:000021">
    <property type="entry name" value="Serine/threonine protein kinase"/>
    <property type="match status" value="1"/>
</dbReference>
<feature type="domain" description="Protein kinase" evidence="10">
    <location>
        <begin position="18"/>
        <end position="274"/>
    </location>
</feature>
<evidence type="ECO:0000313" key="13">
    <source>
        <dbReference type="Proteomes" id="UP000199220"/>
    </source>
</evidence>
<evidence type="ECO:0000256" key="3">
    <source>
        <dbReference type="ARBA" id="ARBA00022679"/>
    </source>
</evidence>
<dbReference type="Gene3D" id="1.10.510.10">
    <property type="entry name" value="Transferase(Phosphotransferase) domain 1"/>
    <property type="match status" value="1"/>
</dbReference>
<dbReference type="Gene3D" id="3.30.200.20">
    <property type="entry name" value="Phosphorylase Kinase, domain 1"/>
    <property type="match status" value="1"/>
</dbReference>
<dbReference type="OrthoDB" id="9762169at2"/>
<dbReference type="EMBL" id="FNTX01000001">
    <property type="protein sequence ID" value="SEE02812.1"/>
    <property type="molecule type" value="Genomic_DNA"/>
</dbReference>
<accession>A0A1H5FHE4</accession>
<dbReference type="PROSITE" id="PS50011">
    <property type="entry name" value="PROTEIN_KINASE_DOM"/>
    <property type="match status" value="1"/>
</dbReference>
<dbReference type="Pfam" id="PF03793">
    <property type="entry name" value="PASTA"/>
    <property type="match status" value="4"/>
</dbReference>
<dbReference type="STRING" id="648782.SAMN04488554_1342"/>
<comment type="catalytic activity">
    <reaction evidence="7">
        <text>L-threonyl-[protein] + ATP = O-phospho-L-threonyl-[protein] + ADP + H(+)</text>
        <dbReference type="Rhea" id="RHEA:46608"/>
        <dbReference type="Rhea" id="RHEA-COMP:11060"/>
        <dbReference type="Rhea" id="RHEA-COMP:11605"/>
        <dbReference type="ChEBI" id="CHEBI:15378"/>
        <dbReference type="ChEBI" id="CHEBI:30013"/>
        <dbReference type="ChEBI" id="CHEBI:30616"/>
        <dbReference type="ChEBI" id="CHEBI:61977"/>
        <dbReference type="ChEBI" id="CHEBI:456216"/>
        <dbReference type="EC" id="2.7.11.1"/>
    </reaction>
</comment>
<dbReference type="RefSeq" id="WP_089772224.1">
    <property type="nucleotide sequence ID" value="NZ_FNTX01000001.1"/>
</dbReference>
<dbReference type="SMART" id="SM00740">
    <property type="entry name" value="PASTA"/>
    <property type="match status" value="4"/>
</dbReference>
<protein>
    <recommendedName>
        <fullName evidence="1">non-specific serine/threonine protein kinase</fullName>
        <ecNumber evidence="1">2.7.11.1</ecNumber>
    </recommendedName>
</protein>
<feature type="domain" description="PASTA" evidence="11">
    <location>
        <begin position="388"/>
        <end position="454"/>
    </location>
</feature>
<evidence type="ECO:0000259" key="11">
    <source>
        <dbReference type="PROSITE" id="PS51178"/>
    </source>
</evidence>
<dbReference type="Pfam" id="PF00069">
    <property type="entry name" value="Pkinase"/>
    <property type="match status" value="1"/>
</dbReference>
<keyword evidence="5 12" id="KW-0418">Kinase</keyword>
<name>A0A1H5FHE4_9MICO</name>
<evidence type="ECO:0000256" key="6">
    <source>
        <dbReference type="ARBA" id="ARBA00022840"/>
    </source>
</evidence>
<dbReference type="EC" id="2.7.11.1" evidence="1"/>
<feature type="domain" description="PASTA" evidence="11">
    <location>
        <begin position="455"/>
        <end position="522"/>
    </location>
</feature>
<keyword evidence="2 12" id="KW-0723">Serine/threonine-protein kinase</keyword>
<keyword evidence="9" id="KW-1133">Transmembrane helix</keyword>
<dbReference type="GO" id="GO:0005524">
    <property type="term" value="F:ATP binding"/>
    <property type="evidence" value="ECO:0007669"/>
    <property type="project" value="UniProtKB-KW"/>
</dbReference>
<dbReference type="InterPro" id="IPR011009">
    <property type="entry name" value="Kinase-like_dom_sf"/>
</dbReference>
<keyword evidence="4" id="KW-0547">Nucleotide-binding</keyword>
<evidence type="ECO:0000256" key="5">
    <source>
        <dbReference type="ARBA" id="ARBA00022777"/>
    </source>
</evidence>
<gene>
    <name evidence="12" type="ORF">SAMN04488554_1342</name>
</gene>
<keyword evidence="6" id="KW-0067">ATP-binding</keyword>
<evidence type="ECO:0000256" key="4">
    <source>
        <dbReference type="ARBA" id="ARBA00022741"/>
    </source>
</evidence>
<dbReference type="PROSITE" id="PS00108">
    <property type="entry name" value="PROTEIN_KINASE_ST"/>
    <property type="match status" value="1"/>
</dbReference>
<organism evidence="12 13">
    <name type="scientific">Ruania alba</name>
    <dbReference type="NCBI Taxonomy" id="648782"/>
    <lineage>
        <taxon>Bacteria</taxon>
        <taxon>Bacillati</taxon>
        <taxon>Actinomycetota</taxon>
        <taxon>Actinomycetes</taxon>
        <taxon>Micrococcales</taxon>
        <taxon>Ruaniaceae</taxon>
        <taxon>Ruania</taxon>
    </lineage>
</organism>
<dbReference type="SUPFAM" id="SSF56112">
    <property type="entry name" value="Protein kinase-like (PK-like)"/>
    <property type="match status" value="1"/>
</dbReference>
<dbReference type="CDD" id="cd06577">
    <property type="entry name" value="PASTA_pknB"/>
    <property type="match status" value="4"/>
</dbReference>
<keyword evidence="13" id="KW-1185">Reference proteome</keyword>
<dbReference type="CDD" id="cd14014">
    <property type="entry name" value="STKc_PknB_like"/>
    <property type="match status" value="1"/>
</dbReference>
<keyword evidence="9" id="KW-0472">Membrane</keyword>
<evidence type="ECO:0000256" key="1">
    <source>
        <dbReference type="ARBA" id="ARBA00012513"/>
    </source>
</evidence>
<dbReference type="PROSITE" id="PS51178">
    <property type="entry name" value="PASTA"/>
    <property type="match status" value="4"/>
</dbReference>
<sequence length="653" mass="68716">MATTVADPLIGRLVDSRYEITARVARGGMATVYRALDRRLDRVVALKVMHSHLTEGADVAARFRREARAAARLAHPGVVGVFDQGSADDLNYLTMEFVDGTNLRTVLRRRGALPLGEALRLVEHVLSALAAAHNAGLVHRDIKPENILVAHTGEVKVADFGLARAVSEATAASTGSLLGTVAYLSPEIVTSGNADARADVYAVGAMLFELLTGHQPFLGETPIQVAYQHVHEDVPAASDAVPWLPLEIDDLIHAMTAREPADRPGDAGTALTLLRRTRDGLDPHQLDIRADVDGADNEPATPVVTATVPDADDVVAEAAGDANTTTGLEHTGTVALPIGAVPADHTESSVGPERRRVRRRRRVGVVLIILFLLGLAGGAGWWYMTIGPGAYAEVPDVVGAEEVEALAQLEAHGFVPSTTAEFSDDVPAGAVISTDPPGGADLIRDGEVTVVVSRGVQMLTVPSVAELEQADAVQTFEDAGFTVAPVQQEYSQNVAEGVVIESDPEAGAEVRHDTAVTLTVSQGREPITIPDVAGADEQTAVSDLEDAGATAQIDESVYHDTVPEGHVIAQDPGSGDALRGDVVRLTISLGPELFEVPDVFGQQYSDAEATLEDLGFVVERENLVGGIFGTVHSQSVEAGSMQPRGTVIVLSVV</sequence>
<reference evidence="13" key="1">
    <citation type="submission" date="2016-10" db="EMBL/GenBank/DDBJ databases">
        <authorList>
            <person name="Varghese N."/>
            <person name="Submissions S."/>
        </authorList>
    </citation>
    <scope>NUCLEOTIDE SEQUENCE [LARGE SCALE GENOMIC DNA]</scope>
    <source>
        <strain evidence="13">DSM 21368</strain>
    </source>
</reference>
<dbReference type="NCBIfam" id="NF033483">
    <property type="entry name" value="PknB_PASTA_kin"/>
    <property type="match status" value="1"/>
</dbReference>